<gene>
    <name evidence="10" type="ORF">F4553_002648</name>
</gene>
<evidence type="ECO:0000259" key="9">
    <source>
        <dbReference type="PROSITE" id="PS51202"/>
    </source>
</evidence>
<evidence type="ECO:0000256" key="4">
    <source>
        <dbReference type="ARBA" id="ARBA00022989"/>
    </source>
</evidence>
<dbReference type="InterPro" id="IPR036721">
    <property type="entry name" value="RCK_C_sf"/>
</dbReference>
<sequence length="624" mass="67642">MTRMRMRDRLRSWFDSTMDRGTPALIGWLGLASLLLVLVVTALVTLFASDKDRGDHPLPRLFWDNMMRAIDPGTMGADVGDPVFLGLMLAVTIGGIFLVSSLIGVITAGLENRIQELRKGRSRVIDTGHTVILGWSDQVFVVISELVKANASGKRSRVVVLADQDKVGMEDQIKARVGDLGRTRVICRSGSPLKRVDLELTSLDTARSVMVLSPAGDDADIDVIKVLLLLNNRVWSAARPNIVAAVQDTLNLAAARLAAGPDAQLIDADDIAVRLVAQSHRQSGLSTVCTDLLDFSGNEIYMHPEPALVGRPFGDSLSSYELGCPIGLLHADGTVAVNPPMSTVIAEGDKIIVIAEDDLLVRLAEVPAAVDESAISTEDGHRPSPDRTLLVGWNSRAPRILDLLDRLVEPGSTVDVAAPQEPIDALAQQRTNLTLGFKPCDPTSRRALEELDLGSYLHIIVLSDDTIGGDHADDRTLVTLLHLRDIEVKLGDPYSIITEMNDDANREVAQITKADDFIVSNMLISLLMTQLAENKHLHGVFADLFDPSGSEIQLKPAADYLRPGAEATFATVAEAARRKDETPIGYRLRRNHNEAPHYGVVLNPPKSEPLTLTADDHVIVIAVA</sequence>
<dbReference type="EMBL" id="JACHMN010000002">
    <property type="protein sequence ID" value="MBB5869269.1"/>
    <property type="molecule type" value="Genomic_DNA"/>
</dbReference>
<comment type="caution">
    <text evidence="10">The sequence shown here is derived from an EMBL/GenBank/DDBJ whole genome shotgun (WGS) entry which is preliminary data.</text>
</comment>
<proteinExistence type="predicted"/>
<dbReference type="SUPFAM" id="SSF116726">
    <property type="entry name" value="TrkA C-terminal domain-like"/>
    <property type="match status" value="1"/>
</dbReference>
<keyword evidence="7 10" id="KW-0407">Ion channel</keyword>
<dbReference type="GO" id="GO:0006813">
    <property type="term" value="P:potassium ion transport"/>
    <property type="evidence" value="ECO:0007669"/>
    <property type="project" value="InterPro"/>
</dbReference>
<dbReference type="InterPro" id="IPR010420">
    <property type="entry name" value="CASTOR/POLLUX/SYM8_dom"/>
</dbReference>
<evidence type="ECO:0000256" key="6">
    <source>
        <dbReference type="ARBA" id="ARBA00023136"/>
    </source>
</evidence>
<evidence type="ECO:0000313" key="10">
    <source>
        <dbReference type="EMBL" id="MBB5869269.1"/>
    </source>
</evidence>
<evidence type="ECO:0000256" key="2">
    <source>
        <dbReference type="ARBA" id="ARBA00022448"/>
    </source>
</evidence>
<dbReference type="Gene3D" id="3.40.50.720">
    <property type="entry name" value="NAD(P)-binding Rossmann-like Domain"/>
    <property type="match status" value="2"/>
</dbReference>
<keyword evidence="6 8" id="KW-0472">Membrane</keyword>
<keyword evidence="3 8" id="KW-0812">Transmembrane</keyword>
<organism evidence="10 11">
    <name type="scientific">Allocatelliglobosispora scoriae</name>
    <dbReference type="NCBI Taxonomy" id="643052"/>
    <lineage>
        <taxon>Bacteria</taxon>
        <taxon>Bacillati</taxon>
        <taxon>Actinomycetota</taxon>
        <taxon>Actinomycetes</taxon>
        <taxon>Micromonosporales</taxon>
        <taxon>Micromonosporaceae</taxon>
        <taxon>Allocatelliglobosispora</taxon>
    </lineage>
</organism>
<dbReference type="SUPFAM" id="SSF51735">
    <property type="entry name" value="NAD(P)-binding Rossmann-fold domains"/>
    <property type="match status" value="1"/>
</dbReference>
<evidence type="ECO:0000313" key="11">
    <source>
        <dbReference type="Proteomes" id="UP000587527"/>
    </source>
</evidence>
<dbReference type="Proteomes" id="UP000587527">
    <property type="component" value="Unassembled WGS sequence"/>
</dbReference>
<dbReference type="PANTHER" id="PTHR31563:SF10">
    <property type="entry name" value="ION CHANNEL POLLUX-RELATED"/>
    <property type="match status" value="1"/>
</dbReference>
<evidence type="ECO:0000256" key="5">
    <source>
        <dbReference type="ARBA" id="ARBA00023065"/>
    </source>
</evidence>
<evidence type="ECO:0000256" key="8">
    <source>
        <dbReference type="SAM" id="Phobius"/>
    </source>
</evidence>
<dbReference type="PROSITE" id="PS51202">
    <property type="entry name" value="RCK_C"/>
    <property type="match status" value="1"/>
</dbReference>
<dbReference type="InterPro" id="IPR036291">
    <property type="entry name" value="NAD(P)-bd_dom_sf"/>
</dbReference>
<dbReference type="AlphaFoldDB" id="A0A841BQ04"/>
<evidence type="ECO:0000256" key="3">
    <source>
        <dbReference type="ARBA" id="ARBA00022692"/>
    </source>
</evidence>
<protein>
    <submittedName>
        <fullName evidence="10">Voltage-gated potassium channel Kch</fullName>
    </submittedName>
</protein>
<dbReference type="GO" id="GO:0008324">
    <property type="term" value="F:monoatomic cation transmembrane transporter activity"/>
    <property type="evidence" value="ECO:0007669"/>
    <property type="project" value="InterPro"/>
</dbReference>
<keyword evidence="2" id="KW-0813">Transport</keyword>
<keyword evidence="11" id="KW-1185">Reference proteome</keyword>
<evidence type="ECO:0000256" key="1">
    <source>
        <dbReference type="ARBA" id="ARBA00004127"/>
    </source>
</evidence>
<dbReference type="InterPro" id="IPR006037">
    <property type="entry name" value="RCK_C"/>
</dbReference>
<dbReference type="PANTHER" id="PTHR31563">
    <property type="entry name" value="ION CHANNEL POLLUX-RELATED"/>
    <property type="match status" value="1"/>
</dbReference>
<keyword evidence="5" id="KW-0406">Ion transport</keyword>
<dbReference type="InterPro" id="IPR044849">
    <property type="entry name" value="CASTOR/POLLUX/SYM8-like"/>
</dbReference>
<dbReference type="GO" id="GO:0012505">
    <property type="term" value="C:endomembrane system"/>
    <property type="evidence" value="ECO:0007669"/>
    <property type="project" value="UniProtKB-SubCell"/>
</dbReference>
<feature type="domain" description="RCK C-terminal" evidence="9">
    <location>
        <begin position="290"/>
        <end position="369"/>
    </location>
</feature>
<accession>A0A841BQ04</accession>
<keyword evidence="4 8" id="KW-1133">Transmembrane helix</keyword>
<dbReference type="Pfam" id="PF06241">
    <property type="entry name" value="Castor_Poll_mid"/>
    <property type="match status" value="1"/>
</dbReference>
<comment type="subcellular location">
    <subcellularLocation>
        <location evidence="1">Endomembrane system</location>
        <topology evidence="1">Multi-pass membrane protein</topology>
    </subcellularLocation>
</comment>
<name>A0A841BQ04_9ACTN</name>
<feature type="transmembrane region" description="Helical" evidence="8">
    <location>
        <begin position="83"/>
        <end position="110"/>
    </location>
</feature>
<evidence type="ECO:0000256" key="7">
    <source>
        <dbReference type="ARBA" id="ARBA00023303"/>
    </source>
</evidence>
<reference evidence="10 11" key="1">
    <citation type="submission" date="2020-08" db="EMBL/GenBank/DDBJ databases">
        <title>Sequencing the genomes of 1000 actinobacteria strains.</title>
        <authorList>
            <person name="Klenk H.-P."/>
        </authorList>
    </citation>
    <scope>NUCLEOTIDE SEQUENCE [LARGE SCALE GENOMIC DNA]</scope>
    <source>
        <strain evidence="10 11">DSM 45362</strain>
    </source>
</reference>